<accession>X0XS07</accession>
<evidence type="ECO:0000259" key="2">
    <source>
        <dbReference type="Pfam" id="PF03972"/>
    </source>
</evidence>
<dbReference type="InterPro" id="IPR042183">
    <property type="entry name" value="MmgE/PrpD_sf_1"/>
</dbReference>
<dbReference type="SUPFAM" id="SSF103378">
    <property type="entry name" value="2-methylcitrate dehydratase PrpD"/>
    <property type="match status" value="1"/>
</dbReference>
<dbReference type="PANTHER" id="PTHR16943">
    <property type="entry name" value="2-METHYLCITRATE DEHYDRATASE-RELATED"/>
    <property type="match status" value="1"/>
</dbReference>
<organism evidence="3">
    <name type="scientific">marine sediment metagenome</name>
    <dbReference type="NCBI Taxonomy" id="412755"/>
    <lineage>
        <taxon>unclassified sequences</taxon>
        <taxon>metagenomes</taxon>
        <taxon>ecological metagenomes</taxon>
    </lineage>
</organism>
<dbReference type="EMBL" id="BARS01048718">
    <property type="protein sequence ID" value="GAG39443.1"/>
    <property type="molecule type" value="Genomic_DNA"/>
</dbReference>
<evidence type="ECO:0000313" key="3">
    <source>
        <dbReference type="EMBL" id="GAG39443.1"/>
    </source>
</evidence>
<feature type="non-terminal residue" evidence="3">
    <location>
        <position position="117"/>
    </location>
</feature>
<comment type="caution">
    <text evidence="3">The sequence shown here is derived from an EMBL/GenBank/DDBJ whole genome shotgun (WGS) entry which is preliminary data.</text>
</comment>
<reference evidence="3" key="1">
    <citation type="journal article" date="2014" name="Front. Microbiol.">
        <title>High frequency of phylogenetically diverse reductive dehalogenase-homologous genes in deep subseafloor sedimentary metagenomes.</title>
        <authorList>
            <person name="Kawai M."/>
            <person name="Futagami T."/>
            <person name="Toyoda A."/>
            <person name="Takaki Y."/>
            <person name="Nishi S."/>
            <person name="Hori S."/>
            <person name="Arai W."/>
            <person name="Tsubouchi T."/>
            <person name="Morono Y."/>
            <person name="Uchiyama I."/>
            <person name="Ito T."/>
            <person name="Fujiyama A."/>
            <person name="Inagaki F."/>
            <person name="Takami H."/>
        </authorList>
    </citation>
    <scope>NUCLEOTIDE SEQUENCE</scope>
    <source>
        <strain evidence="3">Expedition CK06-06</strain>
    </source>
</reference>
<comment type="similarity">
    <text evidence="1">Belongs to the PrpD family.</text>
</comment>
<name>X0XS07_9ZZZZ</name>
<gene>
    <name evidence="3" type="ORF">S01H1_72962</name>
</gene>
<dbReference type="InterPro" id="IPR036148">
    <property type="entry name" value="MmgE/PrpD_sf"/>
</dbReference>
<sequence>MSLNQTQTLAKFATDLTYDQIPADIIERTKFCIIDTIAACTFGSELPWSKMIIKHATTTSGPGNSSIFGPEGHKVQPAMAALSNGALSHSFELDNLRMPSVGIHPGAILVPSSLAMG</sequence>
<dbReference type="Gene3D" id="1.10.4100.10">
    <property type="entry name" value="2-methylcitrate dehydratase PrpD"/>
    <property type="match status" value="1"/>
</dbReference>
<proteinExistence type="inferred from homology"/>
<dbReference type="AlphaFoldDB" id="X0XS07"/>
<dbReference type="GO" id="GO:0016829">
    <property type="term" value="F:lyase activity"/>
    <property type="evidence" value="ECO:0007669"/>
    <property type="project" value="InterPro"/>
</dbReference>
<evidence type="ECO:0000256" key="1">
    <source>
        <dbReference type="ARBA" id="ARBA00006174"/>
    </source>
</evidence>
<feature type="domain" description="MmgE/PrpD N-terminal" evidence="2">
    <location>
        <begin position="7"/>
        <end position="116"/>
    </location>
</feature>
<dbReference type="InterPro" id="IPR005656">
    <property type="entry name" value="MmgE_PrpD"/>
</dbReference>
<protein>
    <recommendedName>
        <fullName evidence="2">MmgE/PrpD N-terminal domain-containing protein</fullName>
    </recommendedName>
</protein>
<dbReference type="InterPro" id="IPR045336">
    <property type="entry name" value="MmgE_PrpD_N"/>
</dbReference>
<dbReference type="PANTHER" id="PTHR16943:SF8">
    <property type="entry name" value="2-METHYLCITRATE DEHYDRATASE"/>
    <property type="match status" value="1"/>
</dbReference>
<dbReference type="Pfam" id="PF03972">
    <property type="entry name" value="MmgE_PrpD_N"/>
    <property type="match status" value="1"/>
</dbReference>